<reference evidence="1" key="1">
    <citation type="journal article" date="2020" name="Nat. Commun.">
        <title>Large-scale genome sequencing of mycorrhizal fungi provides insights into the early evolution of symbiotic traits.</title>
        <authorList>
            <person name="Miyauchi S."/>
            <person name="Kiss E."/>
            <person name="Kuo A."/>
            <person name="Drula E."/>
            <person name="Kohler A."/>
            <person name="Sanchez-Garcia M."/>
            <person name="Morin E."/>
            <person name="Andreopoulos B."/>
            <person name="Barry K.W."/>
            <person name="Bonito G."/>
            <person name="Buee M."/>
            <person name="Carver A."/>
            <person name="Chen C."/>
            <person name="Cichocki N."/>
            <person name="Clum A."/>
            <person name="Culley D."/>
            <person name="Crous P.W."/>
            <person name="Fauchery L."/>
            <person name="Girlanda M."/>
            <person name="Hayes R.D."/>
            <person name="Keri Z."/>
            <person name="LaButti K."/>
            <person name="Lipzen A."/>
            <person name="Lombard V."/>
            <person name="Magnuson J."/>
            <person name="Maillard F."/>
            <person name="Murat C."/>
            <person name="Nolan M."/>
            <person name="Ohm R.A."/>
            <person name="Pangilinan J."/>
            <person name="Pereira M.F."/>
            <person name="Perotto S."/>
            <person name="Peter M."/>
            <person name="Pfister S."/>
            <person name="Riley R."/>
            <person name="Sitrit Y."/>
            <person name="Stielow J.B."/>
            <person name="Szollosi G."/>
            <person name="Zifcakova L."/>
            <person name="Stursova M."/>
            <person name="Spatafora J.W."/>
            <person name="Tedersoo L."/>
            <person name="Vaario L.M."/>
            <person name="Yamada A."/>
            <person name="Yan M."/>
            <person name="Wang P."/>
            <person name="Xu J."/>
            <person name="Bruns T."/>
            <person name="Baldrian P."/>
            <person name="Vilgalys R."/>
            <person name="Dunand C."/>
            <person name="Henrissat B."/>
            <person name="Grigoriev I.V."/>
            <person name="Hibbett D."/>
            <person name="Nagy L.G."/>
            <person name="Martin F.M."/>
        </authorList>
    </citation>
    <scope>NUCLEOTIDE SEQUENCE</scope>
    <source>
        <strain evidence="1">UP504</strain>
    </source>
</reference>
<feature type="non-terminal residue" evidence="1">
    <location>
        <position position="1"/>
    </location>
</feature>
<accession>A0A9P6AIY0</accession>
<organism evidence="1 2">
    <name type="scientific">Hydnum rufescens UP504</name>
    <dbReference type="NCBI Taxonomy" id="1448309"/>
    <lineage>
        <taxon>Eukaryota</taxon>
        <taxon>Fungi</taxon>
        <taxon>Dikarya</taxon>
        <taxon>Basidiomycota</taxon>
        <taxon>Agaricomycotina</taxon>
        <taxon>Agaricomycetes</taxon>
        <taxon>Cantharellales</taxon>
        <taxon>Hydnaceae</taxon>
        <taxon>Hydnum</taxon>
    </lineage>
</organism>
<evidence type="ECO:0000313" key="2">
    <source>
        <dbReference type="Proteomes" id="UP000886523"/>
    </source>
</evidence>
<dbReference type="AlphaFoldDB" id="A0A9P6AIY0"/>
<name>A0A9P6AIY0_9AGAM</name>
<evidence type="ECO:0000313" key="1">
    <source>
        <dbReference type="EMBL" id="KAF9506175.1"/>
    </source>
</evidence>
<dbReference type="EMBL" id="MU129121">
    <property type="protein sequence ID" value="KAF9506175.1"/>
    <property type="molecule type" value="Genomic_DNA"/>
</dbReference>
<keyword evidence="2" id="KW-1185">Reference proteome</keyword>
<dbReference type="Proteomes" id="UP000886523">
    <property type="component" value="Unassembled WGS sequence"/>
</dbReference>
<comment type="caution">
    <text evidence="1">The sequence shown here is derived from an EMBL/GenBank/DDBJ whole genome shotgun (WGS) entry which is preliminary data.</text>
</comment>
<proteinExistence type="predicted"/>
<gene>
    <name evidence="1" type="ORF">BS47DRAFT_1353077</name>
</gene>
<sequence>ASSGFPMIMPLNATLIKNSPQMTAIDSFYTIRKHFLVELSRIFERHKSSSRGARKWGLKTGYMLFGCAAGSQFLEVEFLSEENGILRQTLANEATYPPYPKFQSLKYDQLVRKKSVLARSLGSNVAGREG</sequence>
<protein>
    <submittedName>
        <fullName evidence="1">Uncharacterized protein</fullName>
    </submittedName>
</protein>